<name>A0ABV6UHM8_9ACTN</name>
<evidence type="ECO:0000313" key="1">
    <source>
        <dbReference type="EMBL" id="MFC1400942.1"/>
    </source>
</evidence>
<protein>
    <submittedName>
        <fullName evidence="1">Uncharacterized protein</fullName>
    </submittedName>
</protein>
<dbReference type="EMBL" id="JBHEZZ010000003">
    <property type="protein sequence ID" value="MFC1400942.1"/>
    <property type="molecule type" value="Genomic_DNA"/>
</dbReference>
<evidence type="ECO:0000313" key="2">
    <source>
        <dbReference type="Proteomes" id="UP001592528"/>
    </source>
</evidence>
<accession>A0ABV6UHM8</accession>
<dbReference type="Proteomes" id="UP001592528">
    <property type="component" value="Unassembled WGS sequence"/>
</dbReference>
<comment type="caution">
    <text evidence="1">The sequence shown here is derived from an EMBL/GenBank/DDBJ whole genome shotgun (WGS) entry which is preliminary data.</text>
</comment>
<gene>
    <name evidence="1" type="ORF">ACEZDJ_06555</name>
</gene>
<reference evidence="1 2" key="1">
    <citation type="submission" date="2024-09" db="EMBL/GenBank/DDBJ databases">
        <authorList>
            <person name="Lee S.D."/>
        </authorList>
    </citation>
    <scope>NUCLEOTIDE SEQUENCE [LARGE SCALE GENOMIC DNA]</scope>
    <source>
        <strain evidence="1 2">N1-5</strain>
    </source>
</reference>
<keyword evidence="2" id="KW-1185">Reference proteome</keyword>
<dbReference type="RefSeq" id="WP_157623667.1">
    <property type="nucleotide sequence ID" value="NZ_JBHEZZ010000003.1"/>
</dbReference>
<sequence>MSFDVCFWWRGALSTQELYEGAADGNSDSFESSLAVTEFREQLTIRWPGIEQSLEPLAYDPDLDVQEDLSRFILITLPFDQTDRLPGIIELARSFGLAGYDPQTDQAIG</sequence>
<proteinExistence type="predicted"/>
<organism evidence="1 2">
    <name type="scientific">Streptacidiphilus cavernicola</name>
    <dbReference type="NCBI Taxonomy" id="3342716"/>
    <lineage>
        <taxon>Bacteria</taxon>
        <taxon>Bacillati</taxon>
        <taxon>Actinomycetota</taxon>
        <taxon>Actinomycetes</taxon>
        <taxon>Kitasatosporales</taxon>
        <taxon>Streptomycetaceae</taxon>
        <taxon>Streptacidiphilus</taxon>
    </lineage>
</organism>